<keyword evidence="4" id="KW-1185">Reference proteome</keyword>
<dbReference type="Proteomes" id="UP000526233">
    <property type="component" value="Unassembled WGS sequence"/>
</dbReference>
<proteinExistence type="predicted"/>
<dbReference type="InterPro" id="IPR030395">
    <property type="entry name" value="GP_PDE_dom"/>
</dbReference>
<dbReference type="CDD" id="cd08565">
    <property type="entry name" value="GDPD_pAtGDE_like"/>
    <property type="match status" value="1"/>
</dbReference>
<dbReference type="Pfam" id="PF03009">
    <property type="entry name" value="GDPD"/>
    <property type="match status" value="1"/>
</dbReference>
<dbReference type="AlphaFoldDB" id="A0A256GK75"/>
<organism evidence="3 4">
    <name type="scientific">Brucella pseudogrignonensis</name>
    <dbReference type="NCBI Taxonomy" id="419475"/>
    <lineage>
        <taxon>Bacteria</taxon>
        <taxon>Pseudomonadati</taxon>
        <taxon>Pseudomonadota</taxon>
        <taxon>Alphaproteobacteria</taxon>
        <taxon>Hyphomicrobiales</taxon>
        <taxon>Brucellaceae</taxon>
        <taxon>Brucella/Ochrobactrum group</taxon>
        <taxon>Brucella</taxon>
    </lineage>
</organism>
<gene>
    <name evidence="3" type="ORF">CEV34_1472</name>
    <name evidence="2" type="ORF">EHE22_13830</name>
</gene>
<evidence type="ECO:0000313" key="3">
    <source>
        <dbReference type="EMBL" id="OYR27522.1"/>
    </source>
</evidence>
<dbReference type="PANTHER" id="PTHR46211:SF14">
    <property type="entry name" value="GLYCEROPHOSPHODIESTER PHOSPHODIESTERASE"/>
    <property type="match status" value="1"/>
</dbReference>
<evidence type="ECO:0000313" key="5">
    <source>
        <dbReference type="Proteomes" id="UP000526233"/>
    </source>
</evidence>
<dbReference type="STRING" id="419475.A8A54_17680"/>
<accession>A0A256GK75</accession>
<dbReference type="RefSeq" id="WP_007872573.1">
    <property type="nucleotide sequence ID" value="NZ_CAXURC020000001.1"/>
</dbReference>
<dbReference type="EMBL" id="PKQI01000002">
    <property type="protein sequence ID" value="NNV21507.1"/>
    <property type="molecule type" value="Genomic_DNA"/>
</dbReference>
<name>A0A256GK75_9HYPH</name>
<feature type="domain" description="GP-PDE" evidence="1">
    <location>
        <begin position="2"/>
        <end position="247"/>
    </location>
</feature>
<dbReference type="GO" id="GO:0006629">
    <property type="term" value="P:lipid metabolic process"/>
    <property type="evidence" value="ECO:0007669"/>
    <property type="project" value="InterPro"/>
</dbReference>
<evidence type="ECO:0000313" key="4">
    <source>
        <dbReference type="Proteomes" id="UP000216188"/>
    </source>
</evidence>
<comment type="caution">
    <text evidence="3">The sequence shown here is derived from an EMBL/GenBank/DDBJ whole genome shotgun (WGS) entry which is preliminary data.</text>
</comment>
<evidence type="ECO:0000313" key="2">
    <source>
        <dbReference type="EMBL" id="NNV21507.1"/>
    </source>
</evidence>
<dbReference type="GO" id="GO:0008081">
    <property type="term" value="F:phosphoric diester hydrolase activity"/>
    <property type="evidence" value="ECO:0007669"/>
    <property type="project" value="InterPro"/>
</dbReference>
<sequence>MKKIMAHRGARNLWAENSLTGFRNVQKLDVDSVEFDLHLTNAGQILVIHDSTLERTTDAQGHVRELDDETRRAVHLKDEQGVVTDDHIPTFEEVLDVLAAKPQLDLYVELKSGPDGKPYEGLVEKAVEIIKARGIEERVVLHSFDRSVVERCANVAPQIRRLMSLNAEWVERNGGLEHFFTSVEPLVDYVGVHYALFEAEFERITSLFPKERLGVWTLNDRVLIDRWMQRDVAYITSDSPDLVVASRHALAEQPA</sequence>
<evidence type="ECO:0000259" key="1">
    <source>
        <dbReference type="PROSITE" id="PS51704"/>
    </source>
</evidence>
<dbReference type="PROSITE" id="PS51704">
    <property type="entry name" value="GP_PDE"/>
    <property type="match status" value="1"/>
</dbReference>
<dbReference type="PANTHER" id="PTHR46211">
    <property type="entry name" value="GLYCEROPHOSPHORYL DIESTER PHOSPHODIESTERASE"/>
    <property type="match status" value="1"/>
</dbReference>
<reference evidence="2 5" key="2">
    <citation type="submission" date="2018-11" db="EMBL/GenBank/DDBJ databases">
        <title>Genome sequencing and analysis.</title>
        <authorList>
            <person name="Huang Y.-T."/>
        </authorList>
    </citation>
    <scope>NUCLEOTIDE SEQUENCE [LARGE SCALE GENOMIC DNA]</scope>
    <source>
        <strain evidence="2 5">SHIN</strain>
    </source>
</reference>
<reference evidence="3 4" key="1">
    <citation type="submission" date="2017-07" db="EMBL/GenBank/DDBJ databases">
        <title>Phylogenetic study on the rhizospheric bacterium Ochrobactrum sp. A44.</title>
        <authorList>
            <person name="Krzyzanowska D.M."/>
            <person name="Ossowicki A."/>
            <person name="Rajewska M."/>
            <person name="Maciag T."/>
            <person name="Kaczynski Z."/>
            <person name="Czerwicka M."/>
            <person name="Jafra S."/>
        </authorList>
    </citation>
    <scope>NUCLEOTIDE SEQUENCE [LARGE SCALE GENOMIC DNA]</scope>
    <source>
        <strain evidence="3 4">CCUG 30717</strain>
    </source>
</reference>
<dbReference type="Gene3D" id="3.20.20.190">
    <property type="entry name" value="Phosphatidylinositol (PI) phosphodiesterase"/>
    <property type="match status" value="1"/>
</dbReference>
<dbReference type="Proteomes" id="UP000216188">
    <property type="component" value="Unassembled WGS sequence"/>
</dbReference>
<protein>
    <submittedName>
        <fullName evidence="2">Glycerophosphodiester phosphodiesterase</fullName>
    </submittedName>
    <submittedName>
        <fullName evidence="3">Glycerophosphoryl diester phosphodiesterase family protein</fullName>
    </submittedName>
</protein>
<dbReference type="SUPFAM" id="SSF51695">
    <property type="entry name" value="PLC-like phosphodiesterases"/>
    <property type="match status" value="1"/>
</dbReference>
<dbReference type="EMBL" id="NNRM01000017">
    <property type="protein sequence ID" value="OYR27522.1"/>
    <property type="molecule type" value="Genomic_DNA"/>
</dbReference>
<dbReference type="InterPro" id="IPR017946">
    <property type="entry name" value="PLC-like_Pdiesterase_TIM-brl"/>
</dbReference>